<keyword evidence="4" id="KW-1133">Transmembrane helix</keyword>
<dbReference type="EC" id="1.9.3.1" evidence="6"/>
<dbReference type="InterPro" id="IPR002429">
    <property type="entry name" value="CcO_II-like_C"/>
</dbReference>
<dbReference type="SUPFAM" id="SSF49503">
    <property type="entry name" value="Cupredoxins"/>
    <property type="match status" value="1"/>
</dbReference>
<keyword evidence="2" id="KW-0479">Metal-binding</keyword>
<name>A0A3B0RYI9_9ZZZZ</name>
<keyword evidence="6" id="KW-0560">Oxidoreductase</keyword>
<dbReference type="PANTHER" id="PTHR42838:SF2">
    <property type="entry name" value="NITROUS-OXIDE REDUCTASE"/>
    <property type="match status" value="1"/>
</dbReference>
<dbReference type="InterPro" id="IPR008972">
    <property type="entry name" value="Cupredoxin"/>
</dbReference>
<dbReference type="GO" id="GO:0016491">
    <property type="term" value="F:oxidoreductase activity"/>
    <property type="evidence" value="ECO:0007669"/>
    <property type="project" value="UniProtKB-KW"/>
</dbReference>
<dbReference type="PROSITE" id="PS00078">
    <property type="entry name" value="COX2"/>
    <property type="match status" value="1"/>
</dbReference>
<feature type="transmembrane region" description="Helical" evidence="4">
    <location>
        <begin position="43"/>
        <end position="63"/>
    </location>
</feature>
<dbReference type="Gene3D" id="2.60.40.420">
    <property type="entry name" value="Cupredoxins - blue copper proteins"/>
    <property type="match status" value="1"/>
</dbReference>
<dbReference type="GO" id="GO:0004129">
    <property type="term" value="F:cytochrome-c oxidase activity"/>
    <property type="evidence" value="ECO:0007669"/>
    <property type="project" value="InterPro"/>
</dbReference>
<feature type="domain" description="Cytochrome oxidase subunit II copper A binding" evidence="5">
    <location>
        <begin position="71"/>
        <end position="170"/>
    </location>
</feature>
<proteinExistence type="predicted"/>
<reference evidence="6" key="1">
    <citation type="submission" date="2018-06" db="EMBL/GenBank/DDBJ databases">
        <authorList>
            <person name="Zhirakovskaya E."/>
        </authorList>
    </citation>
    <scope>NUCLEOTIDE SEQUENCE</scope>
</reference>
<keyword evidence="4" id="KW-0472">Membrane</keyword>
<dbReference type="PANTHER" id="PTHR42838">
    <property type="entry name" value="CYTOCHROME C OXIDASE SUBUNIT II"/>
    <property type="match status" value="1"/>
</dbReference>
<dbReference type="Pfam" id="PF00116">
    <property type="entry name" value="COX2"/>
    <property type="match status" value="1"/>
</dbReference>
<accession>A0A3B0RYI9</accession>
<evidence type="ECO:0000256" key="3">
    <source>
        <dbReference type="ARBA" id="ARBA00023008"/>
    </source>
</evidence>
<evidence type="ECO:0000313" key="6">
    <source>
        <dbReference type="EMBL" id="VAV89453.1"/>
    </source>
</evidence>
<dbReference type="InterPro" id="IPR051403">
    <property type="entry name" value="NosZ/Cyto_c_oxidase_sub2"/>
</dbReference>
<dbReference type="GO" id="GO:0030313">
    <property type="term" value="C:cell envelope"/>
    <property type="evidence" value="ECO:0007669"/>
    <property type="project" value="UniProtKB-SubCell"/>
</dbReference>
<protein>
    <submittedName>
        <fullName evidence="6">Cytochrome c oxidase (B(O/a)3-type) chain II</fullName>
        <ecNumber evidence="6">1.9.3.1</ecNumber>
    </submittedName>
</protein>
<gene>
    <name evidence="6" type="ORF">MNBD_ALPHA07-2264</name>
</gene>
<comment type="subcellular location">
    <subcellularLocation>
        <location evidence="1">Cell envelope</location>
    </subcellularLocation>
</comment>
<dbReference type="InterPro" id="IPR001505">
    <property type="entry name" value="Copper_CuA"/>
</dbReference>
<evidence type="ECO:0000256" key="4">
    <source>
        <dbReference type="SAM" id="Phobius"/>
    </source>
</evidence>
<dbReference type="EMBL" id="UOEG01000045">
    <property type="protein sequence ID" value="VAV89453.1"/>
    <property type="molecule type" value="Genomic_DNA"/>
</dbReference>
<dbReference type="PROSITE" id="PS50857">
    <property type="entry name" value="COX2_CUA"/>
    <property type="match status" value="1"/>
</dbReference>
<keyword evidence="4" id="KW-0812">Transmembrane</keyword>
<evidence type="ECO:0000259" key="5">
    <source>
        <dbReference type="PROSITE" id="PS50857"/>
    </source>
</evidence>
<dbReference type="AlphaFoldDB" id="A0A3B0RYI9"/>
<evidence type="ECO:0000256" key="2">
    <source>
        <dbReference type="ARBA" id="ARBA00022723"/>
    </source>
</evidence>
<dbReference type="GO" id="GO:0005507">
    <property type="term" value="F:copper ion binding"/>
    <property type="evidence" value="ECO:0007669"/>
    <property type="project" value="InterPro"/>
</dbReference>
<keyword evidence="3" id="KW-0186">Copper</keyword>
<dbReference type="GO" id="GO:0016020">
    <property type="term" value="C:membrane"/>
    <property type="evidence" value="ECO:0007669"/>
    <property type="project" value="InterPro"/>
</dbReference>
<evidence type="ECO:0000256" key="1">
    <source>
        <dbReference type="ARBA" id="ARBA00004196"/>
    </source>
</evidence>
<organism evidence="6">
    <name type="scientific">hydrothermal vent metagenome</name>
    <dbReference type="NCBI Taxonomy" id="652676"/>
    <lineage>
        <taxon>unclassified sequences</taxon>
        <taxon>metagenomes</taxon>
        <taxon>ecological metagenomes</taxon>
    </lineage>
</organism>
<feature type="transmembrane region" description="Helical" evidence="4">
    <location>
        <begin position="6"/>
        <end position="22"/>
    </location>
</feature>
<sequence>MQETILFLAFAGMAMVAGWFIQGIRASTTNVQTQPINEGRRSVLFWGLLVGGILITTATLWRWPHDASAGEGSVSVNVTGSQWSWEIDRETLPAGKTVVFNVHTTDVNHGMGITDDTGRILVQTQAMPGYVNQVRYVFEKPGTYNVICLEFCGIGHADMINEFKVVAEAG</sequence>